<protein>
    <submittedName>
        <fullName evidence="7">FAD-binding oxidoreductase</fullName>
    </submittedName>
</protein>
<dbReference type="Gene3D" id="3.30.465.10">
    <property type="match status" value="1"/>
</dbReference>
<comment type="cofactor">
    <cofactor evidence="1">
        <name>FAD</name>
        <dbReference type="ChEBI" id="CHEBI:57692"/>
    </cofactor>
</comment>
<keyword evidence="3" id="KW-0285">Flavoprotein</keyword>
<dbReference type="PANTHER" id="PTHR42973:SF39">
    <property type="entry name" value="FAD-BINDING PCMH-TYPE DOMAIN-CONTAINING PROTEIN"/>
    <property type="match status" value="1"/>
</dbReference>
<sequence length="460" mass="50169">MTTIKKRDGSSVSTDNLNRFIQSFYGRILFPHTSAYRAARVVWNKRVSKSPGLIVQCLSTHDIAQAVVFARENDVVLAVKGGGHNVAGHALCDGGLVIDLSLMKQVAAHDNTPTVTVQGGALLEDLDRVTHRLRLAVPTGVVPKIGVAGLTLGGGYGWLSRKYGLTCDNLLSCEVVTAEGTTLTVHQTEHADLFWALRGGAGNFGIVSSLTFRAHPVSKVYGGIIAYPRSESRKVLRAYRDFMFLAPDELTVYAALMTTRDGKPAVALMMCYCGPECDAERVIKPMREFGTPLFSDVRSLPFPDMQRLTNTTSPDGASNYLNSTFVSDLSDEVIDLVIEQSNAVASPLSMVQLQIVDGAVRNIAVADTAYSQRDAGFNIAVEAKWIEQEDSERHIGWVRNFAAALQPYSARTSLVNFLGDASPAEVRAAFGNNYERLAQIKAKYDPTNLFRLNPNIEPRP</sequence>
<dbReference type="InterPro" id="IPR006094">
    <property type="entry name" value="Oxid_FAD_bind_N"/>
</dbReference>
<evidence type="ECO:0000256" key="1">
    <source>
        <dbReference type="ARBA" id="ARBA00001974"/>
    </source>
</evidence>
<accession>A0ABX8UXU7</accession>
<gene>
    <name evidence="7" type="ORF">KZJ38_25105</name>
</gene>
<dbReference type="SUPFAM" id="SSF56176">
    <property type="entry name" value="FAD-binding/transporter-associated domain-like"/>
    <property type="match status" value="1"/>
</dbReference>
<evidence type="ECO:0000256" key="2">
    <source>
        <dbReference type="ARBA" id="ARBA00005466"/>
    </source>
</evidence>
<dbReference type="InterPro" id="IPR012951">
    <property type="entry name" value="BBE"/>
</dbReference>
<dbReference type="PANTHER" id="PTHR42973">
    <property type="entry name" value="BINDING OXIDOREDUCTASE, PUTATIVE (AFU_ORTHOLOGUE AFUA_1G17690)-RELATED"/>
    <property type="match status" value="1"/>
</dbReference>
<evidence type="ECO:0000256" key="3">
    <source>
        <dbReference type="ARBA" id="ARBA00022630"/>
    </source>
</evidence>
<dbReference type="Gene3D" id="3.30.43.10">
    <property type="entry name" value="Uridine Diphospho-n-acetylenolpyruvylglucosamine Reductase, domain 2"/>
    <property type="match status" value="1"/>
</dbReference>
<evidence type="ECO:0000313" key="7">
    <source>
        <dbReference type="EMBL" id="QYD73759.1"/>
    </source>
</evidence>
<organism evidence="7 8">
    <name type="scientific">Paraburkholderia edwinii</name>
    <dbReference type="NCBI Taxonomy" id="2861782"/>
    <lineage>
        <taxon>Bacteria</taxon>
        <taxon>Pseudomonadati</taxon>
        <taxon>Pseudomonadota</taxon>
        <taxon>Betaproteobacteria</taxon>
        <taxon>Burkholderiales</taxon>
        <taxon>Burkholderiaceae</taxon>
        <taxon>Paraburkholderia</taxon>
    </lineage>
</organism>
<dbReference type="InterPro" id="IPR036318">
    <property type="entry name" value="FAD-bd_PCMH-like_sf"/>
</dbReference>
<evidence type="ECO:0000313" key="8">
    <source>
        <dbReference type="Proteomes" id="UP000826462"/>
    </source>
</evidence>
<reference evidence="7 8" key="1">
    <citation type="submission" date="2021-07" db="EMBL/GenBank/DDBJ databases">
        <title>Paraburkholderia edwinii protects Aspergillus sp. from phenazines by acting as a toxin sponge.</title>
        <authorList>
            <person name="Dahlstrom K.M."/>
            <person name="Newman D.K."/>
        </authorList>
    </citation>
    <scope>NUCLEOTIDE SEQUENCE [LARGE SCALE GENOMIC DNA]</scope>
    <source>
        <strain evidence="7 8">Pe01</strain>
    </source>
</reference>
<dbReference type="Pfam" id="PF08031">
    <property type="entry name" value="BBE"/>
    <property type="match status" value="1"/>
</dbReference>
<dbReference type="InterPro" id="IPR006093">
    <property type="entry name" value="Oxy_OxRdtase_FAD_BS"/>
</dbReference>
<dbReference type="PROSITE" id="PS00862">
    <property type="entry name" value="OX2_COVAL_FAD"/>
    <property type="match status" value="1"/>
</dbReference>
<dbReference type="Proteomes" id="UP000826462">
    <property type="component" value="Chromosome 2"/>
</dbReference>
<proteinExistence type="inferred from homology"/>
<dbReference type="InterPro" id="IPR016166">
    <property type="entry name" value="FAD-bd_PCMH"/>
</dbReference>
<keyword evidence="8" id="KW-1185">Reference proteome</keyword>
<evidence type="ECO:0000256" key="4">
    <source>
        <dbReference type="ARBA" id="ARBA00022827"/>
    </source>
</evidence>
<evidence type="ECO:0000259" key="6">
    <source>
        <dbReference type="PROSITE" id="PS51387"/>
    </source>
</evidence>
<dbReference type="InterPro" id="IPR016167">
    <property type="entry name" value="FAD-bd_PCMH_sub1"/>
</dbReference>
<dbReference type="InterPro" id="IPR050416">
    <property type="entry name" value="FAD-linked_Oxidoreductase"/>
</dbReference>
<keyword evidence="4" id="KW-0274">FAD</keyword>
<evidence type="ECO:0000256" key="5">
    <source>
        <dbReference type="ARBA" id="ARBA00023002"/>
    </source>
</evidence>
<dbReference type="Gene3D" id="3.40.462.20">
    <property type="match status" value="1"/>
</dbReference>
<dbReference type="InterPro" id="IPR016169">
    <property type="entry name" value="FAD-bd_PCMH_sub2"/>
</dbReference>
<feature type="domain" description="FAD-binding PCMH-type" evidence="6">
    <location>
        <begin position="47"/>
        <end position="217"/>
    </location>
</feature>
<comment type="similarity">
    <text evidence="2">Belongs to the oxygen-dependent FAD-linked oxidoreductase family.</text>
</comment>
<name>A0ABX8UXU7_9BURK</name>
<keyword evidence="5" id="KW-0560">Oxidoreductase</keyword>
<dbReference type="EMBL" id="CP080096">
    <property type="protein sequence ID" value="QYD73759.1"/>
    <property type="molecule type" value="Genomic_DNA"/>
</dbReference>
<dbReference type="RefSeq" id="WP_219803611.1">
    <property type="nucleotide sequence ID" value="NZ_CP080096.1"/>
</dbReference>
<dbReference type="Pfam" id="PF01565">
    <property type="entry name" value="FAD_binding_4"/>
    <property type="match status" value="1"/>
</dbReference>
<dbReference type="PROSITE" id="PS51387">
    <property type="entry name" value="FAD_PCMH"/>
    <property type="match status" value="1"/>
</dbReference>